<reference evidence="2 3" key="1">
    <citation type="journal article" date="2016" name="DNA Res.">
        <title>The draft genome of MD-2 pineapple using hybrid error correction of long reads.</title>
        <authorList>
            <person name="Redwan R.M."/>
            <person name="Saidin A."/>
            <person name="Kumar S.V."/>
        </authorList>
    </citation>
    <scope>NUCLEOTIDE SEQUENCE [LARGE SCALE GENOMIC DNA]</scope>
    <source>
        <strain evidence="3">cv. MD2</strain>
        <tissue evidence="2">Leaf</tissue>
    </source>
</reference>
<dbReference type="Proteomes" id="UP000092600">
    <property type="component" value="Unassembled WGS sequence"/>
</dbReference>
<accession>A0A199W9H4</accession>
<evidence type="ECO:0000256" key="1">
    <source>
        <dbReference type="SAM" id="MobiDB-lite"/>
    </source>
</evidence>
<dbReference type="AlphaFoldDB" id="A0A199W9H4"/>
<protein>
    <submittedName>
        <fullName evidence="2">Uncharacterized protein</fullName>
    </submittedName>
</protein>
<organism evidence="2 3">
    <name type="scientific">Ananas comosus</name>
    <name type="common">Pineapple</name>
    <name type="synonym">Ananas ananas</name>
    <dbReference type="NCBI Taxonomy" id="4615"/>
    <lineage>
        <taxon>Eukaryota</taxon>
        <taxon>Viridiplantae</taxon>
        <taxon>Streptophyta</taxon>
        <taxon>Embryophyta</taxon>
        <taxon>Tracheophyta</taxon>
        <taxon>Spermatophyta</taxon>
        <taxon>Magnoliopsida</taxon>
        <taxon>Liliopsida</taxon>
        <taxon>Poales</taxon>
        <taxon>Bromeliaceae</taxon>
        <taxon>Bromelioideae</taxon>
        <taxon>Ananas</taxon>
    </lineage>
</organism>
<evidence type="ECO:0000313" key="3">
    <source>
        <dbReference type="Proteomes" id="UP000092600"/>
    </source>
</evidence>
<comment type="caution">
    <text evidence="2">The sequence shown here is derived from an EMBL/GenBank/DDBJ whole genome shotgun (WGS) entry which is preliminary data.</text>
</comment>
<evidence type="ECO:0000313" key="2">
    <source>
        <dbReference type="EMBL" id="OAY86117.1"/>
    </source>
</evidence>
<gene>
    <name evidence="2" type="ORF">ACMD2_14883</name>
</gene>
<proteinExistence type="predicted"/>
<dbReference type="EMBL" id="LSRQ01000006">
    <property type="protein sequence ID" value="OAY86117.1"/>
    <property type="molecule type" value="Genomic_DNA"/>
</dbReference>
<sequence>MKKSKKEIAKVGSPKKTIKTTSSTSAKKGPFCKSEKEKGNSANRAKISKGVRSTTVPKEPKFQQIHFPKGCTKRPQIVMNVN</sequence>
<name>A0A199W9H4_ANACO</name>
<feature type="compositionally biased region" description="Low complexity" evidence="1">
    <location>
        <begin position="19"/>
        <end position="28"/>
    </location>
</feature>
<feature type="region of interest" description="Disordered" evidence="1">
    <location>
        <begin position="1"/>
        <end position="59"/>
    </location>
</feature>